<keyword evidence="1" id="KW-0472">Membrane</keyword>
<dbReference type="AlphaFoldDB" id="A0AAV4N2L9"/>
<keyword evidence="1" id="KW-0812">Transmembrane</keyword>
<feature type="transmembrane region" description="Helical" evidence="1">
    <location>
        <begin position="116"/>
        <end position="142"/>
    </location>
</feature>
<dbReference type="Proteomes" id="UP001054837">
    <property type="component" value="Unassembled WGS sequence"/>
</dbReference>
<evidence type="ECO:0000256" key="1">
    <source>
        <dbReference type="SAM" id="Phobius"/>
    </source>
</evidence>
<protein>
    <submittedName>
        <fullName evidence="2">Uncharacterized protein</fullName>
    </submittedName>
</protein>
<keyword evidence="1" id="KW-1133">Transmembrane helix</keyword>
<gene>
    <name evidence="2" type="ORF">CDAR_373301</name>
</gene>
<accession>A0AAV4N2L9</accession>
<feature type="transmembrane region" description="Helical" evidence="1">
    <location>
        <begin position="17"/>
        <end position="33"/>
    </location>
</feature>
<evidence type="ECO:0000313" key="2">
    <source>
        <dbReference type="EMBL" id="GIX77906.1"/>
    </source>
</evidence>
<organism evidence="2 3">
    <name type="scientific">Caerostris darwini</name>
    <dbReference type="NCBI Taxonomy" id="1538125"/>
    <lineage>
        <taxon>Eukaryota</taxon>
        <taxon>Metazoa</taxon>
        <taxon>Ecdysozoa</taxon>
        <taxon>Arthropoda</taxon>
        <taxon>Chelicerata</taxon>
        <taxon>Arachnida</taxon>
        <taxon>Araneae</taxon>
        <taxon>Araneomorphae</taxon>
        <taxon>Entelegynae</taxon>
        <taxon>Araneoidea</taxon>
        <taxon>Araneidae</taxon>
        <taxon>Caerostris</taxon>
    </lineage>
</organism>
<keyword evidence="3" id="KW-1185">Reference proteome</keyword>
<proteinExistence type="predicted"/>
<sequence length="156" mass="18300">MQYICFMDKTKQERQRYYLWISFQWISAIPPFFTRPLSETRQSPKSSSFAIHRNDPPAQDTLWPDIRKVHLLFLFLIPLPKTNKNVGLCRIKLPESSLSALQRQRENEEEPSGNGIFSIGLLGFYPLVCNWPVRISVLMALVHLKKKIKFVFNIFT</sequence>
<reference evidence="2 3" key="1">
    <citation type="submission" date="2021-06" db="EMBL/GenBank/DDBJ databases">
        <title>Caerostris darwini draft genome.</title>
        <authorList>
            <person name="Kono N."/>
            <person name="Arakawa K."/>
        </authorList>
    </citation>
    <scope>NUCLEOTIDE SEQUENCE [LARGE SCALE GENOMIC DNA]</scope>
</reference>
<comment type="caution">
    <text evidence="2">The sequence shown here is derived from an EMBL/GenBank/DDBJ whole genome shotgun (WGS) entry which is preliminary data.</text>
</comment>
<dbReference type="EMBL" id="BPLQ01001058">
    <property type="protein sequence ID" value="GIX77906.1"/>
    <property type="molecule type" value="Genomic_DNA"/>
</dbReference>
<evidence type="ECO:0000313" key="3">
    <source>
        <dbReference type="Proteomes" id="UP001054837"/>
    </source>
</evidence>
<name>A0AAV4N2L9_9ARAC</name>